<keyword evidence="3" id="KW-0804">Transcription</keyword>
<organism evidence="5 6">
    <name type="scientific">Chitinophaga filiformis</name>
    <name type="common">Myxococcus filiformis</name>
    <name type="synonym">Flexibacter filiformis</name>
    <dbReference type="NCBI Taxonomy" id="104663"/>
    <lineage>
        <taxon>Bacteria</taxon>
        <taxon>Pseudomonadati</taxon>
        <taxon>Bacteroidota</taxon>
        <taxon>Chitinophagia</taxon>
        <taxon>Chitinophagales</taxon>
        <taxon>Chitinophagaceae</taxon>
        <taxon>Chitinophaga</taxon>
    </lineage>
</organism>
<dbReference type="RefSeq" id="WP_089834765.1">
    <property type="nucleotide sequence ID" value="NZ_FNBN01000005.1"/>
</dbReference>
<dbReference type="EMBL" id="FNBN01000005">
    <property type="protein sequence ID" value="SDG58410.1"/>
    <property type="molecule type" value="Genomic_DNA"/>
</dbReference>
<name>A0A1G7VHJ7_CHIFI</name>
<dbReference type="PANTHER" id="PTHR43280:SF2">
    <property type="entry name" value="HTH-TYPE TRANSCRIPTIONAL REGULATOR EXSA"/>
    <property type="match status" value="1"/>
</dbReference>
<dbReference type="InterPro" id="IPR018060">
    <property type="entry name" value="HTH_AraC"/>
</dbReference>
<evidence type="ECO:0000313" key="6">
    <source>
        <dbReference type="Proteomes" id="UP000199045"/>
    </source>
</evidence>
<proteinExistence type="predicted"/>
<accession>A0A1G7VHJ7</accession>
<dbReference type="AlphaFoldDB" id="A0A1G7VHJ7"/>
<keyword evidence="2 5" id="KW-0238">DNA-binding</keyword>
<dbReference type="Pfam" id="PF22200">
    <property type="entry name" value="ExsA_N"/>
    <property type="match status" value="1"/>
</dbReference>
<dbReference type="InterPro" id="IPR020449">
    <property type="entry name" value="Tscrpt_reg_AraC-type_HTH"/>
</dbReference>
<dbReference type="PROSITE" id="PS01124">
    <property type="entry name" value="HTH_ARAC_FAMILY_2"/>
    <property type="match status" value="1"/>
</dbReference>
<dbReference type="OrthoDB" id="4480133at2"/>
<dbReference type="STRING" id="104663.SAMN04488121_10595"/>
<evidence type="ECO:0000259" key="4">
    <source>
        <dbReference type="PROSITE" id="PS01124"/>
    </source>
</evidence>
<feature type="domain" description="HTH araC/xylS-type" evidence="4">
    <location>
        <begin position="191"/>
        <end position="289"/>
    </location>
</feature>
<evidence type="ECO:0000256" key="3">
    <source>
        <dbReference type="ARBA" id="ARBA00023163"/>
    </source>
</evidence>
<evidence type="ECO:0000256" key="1">
    <source>
        <dbReference type="ARBA" id="ARBA00023015"/>
    </source>
</evidence>
<gene>
    <name evidence="5" type="ORF">SAMN04488121_10595</name>
</gene>
<dbReference type="GO" id="GO:0043565">
    <property type="term" value="F:sequence-specific DNA binding"/>
    <property type="evidence" value="ECO:0007669"/>
    <property type="project" value="InterPro"/>
</dbReference>
<dbReference type="Proteomes" id="UP000199045">
    <property type="component" value="Unassembled WGS sequence"/>
</dbReference>
<sequence>MTIPDSYTMPDFLLSDDFGEDDIHILSYQSTENRMKSKIMLRHNLFSFLMEGEKHVYYAEKHAVIDHSQFLLLSSGNCIMSEKHISDEGIYKSVLLSFEPNVLSGFFLKYPHACPDRQANNTAGEPFLLFNKDGFLTNFVASLSLMLEGGKPLSREMKQLKFEELLLYMADRYPQQLLRLRATMQETQEDIVIRKSAETNLYNNVTVEELAFLCNMSLSTYKRKFSKVYGTSPTKWFLQKRMEMAATMLLARGEKPSEIYHKVGYENHSSFTQSFKQIYGITPSEYQQQKLTVQP</sequence>
<dbReference type="SUPFAM" id="SSF46689">
    <property type="entry name" value="Homeodomain-like"/>
    <property type="match status" value="2"/>
</dbReference>
<dbReference type="Gene3D" id="1.10.10.60">
    <property type="entry name" value="Homeodomain-like"/>
    <property type="match status" value="2"/>
</dbReference>
<dbReference type="SMART" id="SM00342">
    <property type="entry name" value="HTH_ARAC"/>
    <property type="match status" value="1"/>
</dbReference>
<protein>
    <submittedName>
        <fullName evidence="5">AraC-type DNA-binding protein</fullName>
    </submittedName>
</protein>
<dbReference type="InterPro" id="IPR054015">
    <property type="entry name" value="ExsA-like_N"/>
</dbReference>
<dbReference type="PRINTS" id="PR00032">
    <property type="entry name" value="HTHARAC"/>
</dbReference>
<reference evidence="5 6" key="1">
    <citation type="submission" date="2016-10" db="EMBL/GenBank/DDBJ databases">
        <authorList>
            <person name="de Groot N.N."/>
        </authorList>
    </citation>
    <scope>NUCLEOTIDE SEQUENCE [LARGE SCALE GENOMIC DNA]</scope>
    <source>
        <strain evidence="5 6">DSM 527</strain>
    </source>
</reference>
<dbReference type="GO" id="GO:0003700">
    <property type="term" value="F:DNA-binding transcription factor activity"/>
    <property type="evidence" value="ECO:0007669"/>
    <property type="project" value="InterPro"/>
</dbReference>
<dbReference type="PANTHER" id="PTHR43280">
    <property type="entry name" value="ARAC-FAMILY TRANSCRIPTIONAL REGULATOR"/>
    <property type="match status" value="1"/>
</dbReference>
<evidence type="ECO:0000256" key="2">
    <source>
        <dbReference type="ARBA" id="ARBA00023125"/>
    </source>
</evidence>
<dbReference type="Pfam" id="PF12833">
    <property type="entry name" value="HTH_18"/>
    <property type="match status" value="1"/>
</dbReference>
<evidence type="ECO:0000313" key="5">
    <source>
        <dbReference type="EMBL" id="SDG58410.1"/>
    </source>
</evidence>
<keyword evidence="1" id="KW-0805">Transcription regulation</keyword>
<dbReference type="InterPro" id="IPR009057">
    <property type="entry name" value="Homeodomain-like_sf"/>
</dbReference>